<dbReference type="OrthoDB" id="2645109at2"/>
<name>A0A398DZW6_9BACT</name>
<dbReference type="EMBL" id="QXIY01000017">
    <property type="protein sequence ID" value="RIE16874.1"/>
    <property type="molecule type" value="Genomic_DNA"/>
</dbReference>
<comment type="caution">
    <text evidence="1">The sequence shown here is derived from an EMBL/GenBank/DDBJ whole genome shotgun (WGS) entry which is preliminary data.</text>
</comment>
<dbReference type="RefSeq" id="WP_119085557.1">
    <property type="nucleotide sequence ID" value="NZ_QXIY01000017.1"/>
</dbReference>
<sequence>MQMNETFKEQIFGLVGYMLTSACNLVNETKSYGPFRLIDAASRLITILSENNISSPSLEKIREKIEQGKYKVMEDDSQFSAFLNDLVLYTVSLIENQN</sequence>
<dbReference type="AlphaFoldDB" id="A0A398DZW6"/>
<organism evidence="1 2">
    <name type="scientific">Candidatus Cryosericum septentrionale</name>
    <dbReference type="NCBI Taxonomy" id="2290913"/>
    <lineage>
        <taxon>Bacteria</taxon>
        <taxon>Pseudomonadati</taxon>
        <taxon>Caldisericota/Cryosericota group</taxon>
        <taxon>Candidatus Cryosericota</taxon>
        <taxon>Candidatus Cryosericia</taxon>
        <taxon>Candidatus Cryosericales</taxon>
        <taxon>Candidatus Cryosericaceae</taxon>
        <taxon>Candidatus Cryosericum</taxon>
    </lineage>
</organism>
<evidence type="ECO:0000313" key="1">
    <source>
        <dbReference type="EMBL" id="RIE16874.1"/>
    </source>
</evidence>
<protein>
    <submittedName>
        <fullName evidence="1">Uncharacterized protein</fullName>
    </submittedName>
</protein>
<evidence type="ECO:0000313" key="2">
    <source>
        <dbReference type="Proteomes" id="UP000266113"/>
    </source>
</evidence>
<accession>A0A398DZW6</accession>
<keyword evidence="2" id="KW-1185">Reference proteome</keyword>
<gene>
    <name evidence="1" type="ORF">SMC1_04250</name>
</gene>
<proteinExistence type="predicted"/>
<dbReference type="Proteomes" id="UP000266113">
    <property type="component" value="Unassembled WGS sequence"/>
</dbReference>
<dbReference type="Pfam" id="PF19585">
    <property type="entry name" value="DUF6092"/>
    <property type="match status" value="1"/>
</dbReference>
<reference evidence="1 2" key="1">
    <citation type="submission" date="2018-09" db="EMBL/GenBank/DDBJ databases">
        <title>Discovery and Ecogenomic Context for Candidatus Cryosericales, a Global Caldiserica Order Active in Thawing Permafrost.</title>
        <authorList>
            <person name="Martinez M.A."/>
            <person name="Woodcroft B.J."/>
            <person name="Ignacio Espinoza J.C."/>
            <person name="Zayed A."/>
            <person name="Singleton C.M."/>
            <person name="Boyd J."/>
            <person name="Li Y.-F."/>
            <person name="Purvine S."/>
            <person name="Maughan H."/>
            <person name="Hodgkins S.B."/>
            <person name="Anderson D."/>
            <person name="Sederholm M."/>
            <person name="Temperton B."/>
            <person name="Saleska S.R."/>
            <person name="Tyson G.W."/>
            <person name="Rich V.I."/>
        </authorList>
    </citation>
    <scope>NUCLEOTIDE SEQUENCE [LARGE SCALE GENOMIC DNA]</scope>
    <source>
        <strain evidence="1 2">SMC1</strain>
    </source>
</reference>
<dbReference type="InterPro" id="IPR046074">
    <property type="entry name" value="DUF6092"/>
</dbReference>